<dbReference type="InterPro" id="IPR002347">
    <property type="entry name" value="SDR_fam"/>
</dbReference>
<keyword evidence="2" id="KW-0560">Oxidoreductase</keyword>
<gene>
    <name evidence="3" type="ORF">CWM47_02535</name>
</gene>
<dbReference type="InterPro" id="IPR036291">
    <property type="entry name" value="NAD(P)-bd_dom_sf"/>
</dbReference>
<dbReference type="PANTHER" id="PTHR24321">
    <property type="entry name" value="DEHYDROGENASES, SHORT CHAIN"/>
    <property type="match status" value="1"/>
</dbReference>
<evidence type="ECO:0000313" key="4">
    <source>
        <dbReference type="Proteomes" id="UP000232883"/>
    </source>
</evidence>
<reference evidence="3 4" key="1">
    <citation type="submission" date="2017-11" db="EMBL/GenBank/DDBJ databases">
        <title>Taxonomic description and genome sequences of Spirosoma HA7 sp. nov., isolated from pollen microhabitat of Corylus avellana.</title>
        <authorList>
            <person name="Ambika Manirajan B."/>
            <person name="Suarez C."/>
            <person name="Ratering S."/>
            <person name="Geissler-Plaum R."/>
            <person name="Cardinale M."/>
            <person name="Sylvia S."/>
        </authorList>
    </citation>
    <scope>NUCLEOTIDE SEQUENCE [LARGE SCALE GENOMIC DNA]</scope>
    <source>
        <strain evidence="3 4">HA7</strain>
    </source>
</reference>
<dbReference type="InterPro" id="IPR020904">
    <property type="entry name" value="Sc_DH/Rdtase_CS"/>
</dbReference>
<dbReference type="SUPFAM" id="SSF51735">
    <property type="entry name" value="NAD(P)-binding Rossmann-fold domains"/>
    <property type="match status" value="1"/>
</dbReference>
<dbReference type="GO" id="GO:0016491">
    <property type="term" value="F:oxidoreductase activity"/>
    <property type="evidence" value="ECO:0007669"/>
    <property type="project" value="UniProtKB-KW"/>
</dbReference>
<dbReference type="Proteomes" id="UP000232883">
    <property type="component" value="Chromosome"/>
</dbReference>
<organism evidence="3 4">
    <name type="scientific">Spirosoma pollinicola</name>
    <dbReference type="NCBI Taxonomy" id="2057025"/>
    <lineage>
        <taxon>Bacteria</taxon>
        <taxon>Pseudomonadati</taxon>
        <taxon>Bacteroidota</taxon>
        <taxon>Cytophagia</taxon>
        <taxon>Cytophagales</taxon>
        <taxon>Cytophagaceae</taxon>
        <taxon>Spirosoma</taxon>
    </lineage>
</organism>
<dbReference type="OrthoDB" id="9788235at2"/>
<proteinExistence type="inferred from homology"/>
<dbReference type="PROSITE" id="PS00061">
    <property type="entry name" value="ADH_SHORT"/>
    <property type="match status" value="1"/>
</dbReference>
<dbReference type="CDD" id="cd05233">
    <property type="entry name" value="SDR_c"/>
    <property type="match status" value="1"/>
</dbReference>
<dbReference type="EMBL" id="CP025096">
    <property type="protein sequence ID" value="AUD00790.1"/>
    <property type="molecule type" value="Genomic_DNA"/>
</dbReference>
<dbReference type="FunFam" id="3.40.50.720:FF:000084">
    <property type="entry name" value="Short-chain dehydrogenase reductase"/>
    <property type="match status" value="1"/>
</dbReference>
<dbReference type="AlphaFoldDB" id="A0A2K8YT53"/>
<dbReference type="PANTHER" id="PTHR24321:SF8">
    <property type="entry name" value="ESTRADIOL 17-BETA-DEHYDROGENASE 8-RELATED"/>
    <property type="match status" value="1"/>
</dbReference>
<dbReference type="RefSeq" id="WP_100986213.1">
    <property type="nucleotide sequence ID" value="NZ_CP025096.1"/>
</dbReference>
<protein>
    <submittedName>
        <fullName evidence="3">Dehydrogenase</fullName>
    </submittedName>
</protein>
<dbReference type="PRINTS" id="PR00080">
    <property type="entry name" value="SDRFAMILY"/>
</dbReference>
<dbReference type="Pfam" id="PF13561">
    <property type="entry name" value="adh_short_C2"/>
    <property type="match status" value="1"/>
</dbReference>
<evidence type="ECO:0000313" key="3">
    <source>
        <dbReference type="EMBL" id="AUD00790.1"/>
    </source>
</evidence>
<dbReference type="PRINTS" id="PR00081">
    <property type="entry name" value="GDHRDH"/>
</dbReference>
<evidence type="ECO:0000256" key="2">
    <source>
        <dbReference type="ARBA" id="ARBA00023002"/>
    </source>
</evidence>
<dbReference type="KEGG" id="spir:CWM47_02535"/>
<accession>A0A2K8YT53</accession>
<name>A0A2K8YT53_9BACT</name>
<sequence>MRLKDRIAIVTGAARGIGQAYCLALSREGALVVAVDILSCAQTVSDVQKAGGQVSEITTNIENWQAVQAMTDSVLQHYGRIDILVNNAALIPKLAPFDEVSEDEWDQVMAVNVKGMWLFCKAFIPIMRQQGKGRIINISSNTIWAGTPMLLPYVASKGAILSFTRTLARELAGSGINVNCVTPGLTLTEGVQQMAPPETVEYIQSITLDQQIIKRREEPNDLAGAVVFLASDDSDFITGQTINVDGGWTHH</sequence>
<dbReference type="Gene3D" id="3.40.50.720">
    <property type="entry name" value="NAD(P)-binding Rossmann-like Domain"/>
    <property type="match status" value="1"/>
</dbReference>
<evidence type="ECO:0000256" key="1">
    <source>
        <dbReference type="ARBA" id="ARBA00006484"/>
    </source>
</evidence>
<keyword evidence="4" id="KW-1185">Reference proteome</keyword>
<comment type="similarity">
    <text evidence="1">Belongs to the short-chain dehydrogenases/reductases (SDR) family.</text>
</comment>
<dbReference type="NCBIfam" id="NF005559">
    <property type="entry name" value="PRK07231.1"/>
    <property type="match status" value="1"/>
</dbReference>